<evidence type="ECO:0000313" key="4">
    <source>
        <dbReference type="Proteomes" id="UP000248198"/>
    </source>
</evidence>
<feature type="domain" description="SGNH hydrolase-type esterase" evidence="2">
    <location>
        <begin position="52"/>
        <end position="221"/>
    </location>
</feature>
<dbReference type="EMBL" id="QKLU01000005">
    <property type="protein sequence ID" value="PYF72775.1"/>
    <property type="molecule type" value="Genomic_DNA"/>
</dbReference>
<keyword evidence="1" id="KW-0732">Signal</keyword>
<dbReference type="PANTHER" id="PTHR34407">
    <property type="entry name" value="EXPRESSED PROTEIN"/>
    <property type="match status" value="1"/>
</dbReference>
<organism evidence="3 4">
    <name type="scientific">Pedobacter nutrimenti</name>
    <dbReference type="NCBI Taxonomy" id="1241337"/>
    <lineage>
        <taxon>Bacteria</taxon>
        <taxon>Pseudomonadati</taxon>
        <taxon>Bacteroidota</taxon>
        <taxon>Sphingobacteriia</taxon>
        <taxon>Sphingobacteriales</taxon>
        <taxon>Sphingobacteriaceae</taxon>
        <taxon>Pedobacter</taxon>
    </lineage>
</organism>
<evidence type="ECO:0000313" key="3">
    <source>
        <dbReference type="EMBL" id="PYF72775.1"/>
    </source>
</evidence>
<dbReference type="InterPro" id="IPR036514">
    <property type="entry name" value="SGNH_hydro_sf"/>
</dbReference>
<name>A0A318UB75_9SPHI</name>
<proteinExistence type="predicted"/>
<dbReference type="Pfam" id="PF13472">
    <property type="entry name" value="Lipase_GDSL_2"/>
    <property type="match status" value="1"/>
</dbReference>
<dbReference type="Proteomes" id="UP000248198">
    <property type="component" value="Unassembled WGS sequence"/>
</dbReference>
<accession>A0A318UB75</accession>
<evidence type="ECO:0000256" key="1">
    <source>
        <dbReference type="SAM" id="SignalP"/>
    </source>
</evidence>
<gene>
    <name evidence="3" type="ORF">B0O44_105145</name>
</gene>
<dbReference type="RefSeq" id="WP_110832520.1">
    <property type="nucleotide sequence ID" value="NZ_QKLU01000005.1"/>
</dbReference>
<protein>
    <submittedName>
        <fullName evidence="3">Sialidase-1</fullName>
    </submittedName>
</protein>
<dbReference type="AlphaFoldDB" id="A0A318UB75"/>
<reference evidence="3 4" key="1">
    <citation type="submission" date="2018-06" db="EMBL/GenBank/DDBJ databases">
        <title>Genomic Encyclopedia of Archaeal and Bacterial Type Strains, Phase II (KMG-II): from individual species to whole genera.</title>
        <authorList>
            <person name="Goeker M."/>
        </authorList>
    </citation>
    <scope>NUCLEOTIDE SEQUENCE [LARGE SCALE GENOMIC DNA]</scope>
    <source>
        <strain evidence="3 4">DSM 27372</strain>
    </source>
</reference>
<keyword evidence="4" id="KW-1185">Reference proteome</keyword>
<dbReference type="CDD" id="cd00229">
    <property type="entry name" value="SGNH_hydrolase"/>
    <property type="match status" value="1"/>
</dbReference>
<evidence type="ECO:0000259" key="2">
    <source>
        <dbReference type="Pfam" id="PF13472"/>
    </source>
</evidence>
<dbReference type="InterPro" id="IPR013830">
    <property type="entry name" value="SGNH_hydro"/>
</dbReference>
<dbReference type="PANTHER" id="PTHR34407:SF1">
    <property type="entry name" value="SGNH HYDROLASE-TYPE ESTERASE DOMAIN-CONTAINING PROTEIN"/>
    <property type="match status" value="1"/>
</dbReference>
<comment type="caution">
    <text evidence="3">The sequence shown here is derived from an EMBL/GenBank/DDBJ whole genome shotgun (WGS) entry which is preliminary data.</text>
</comment>
<sequence>MRRKYILLLFFNVLLTTSAIAQLDSKDYICSYGNLNHSMELIKNKKAICVAFLGGSITDMKGWRALIMDYLREQYPETSFNFINAGIPSLGSLPHAFRLKHDVLEMNVPDLMFVESAVNDSGNGTPEKVQRRALEGIIRHSRSINPDMDLVMMAFADPDKMKDYQQGKIPLEVRVHQEMARHYHLTFINLAREVSDRIAAGEFSWEKDFKNLHPSPFGQELYAHTMKILFQQTGYDHDIKSEGLLEVMDKGNYSRADYLSPGKAVQLNGFVLNKNWSPSDSARTRSGFVHVPVLEGKTPGASFVLDFKGAVIGLAMLAGPDTGMLEYWIDGKQYPVIDFYTRWSKNLHLPWYVLLADDLGEGTHRLEGKISKARNPDSKGHALRVVNFLVN</sequence>
<dbReference type="SUPFAM" id="SSF52266">
    <property type="entry name" value="SGNH hydrolase"/>
    <property type="match status" value="1"/>
</dbReference>
<dbReference type="GO" id="GO:0016788">
    <property type="term" value="F:hydrolase activity, acting on ester bonds"/>
    <property type="evidence" value="ECO:0007669"/>
    <property type="project" value="UniProtKB-ARBA"/>
</dbReference>
<dbReference type="Gene3D" id="3.40.50.1110">
    <property type="entry name" value="SGNH hydrolase"/>
    <property type="match status" value="1"/>
</dbReference>
<feature type="chain" id="PRO_5016255606" evidence="1">
    <location>
        <begin position="22"/>
        <end position="391"/>
    </location>
</feature>
<dbReference type="OrthoDB" id="9796689at2"/>
<feature type="signal peptide" evidence="1">
    <location>
        <begin position="1"/>
        <end position="21"/>
    </location>
</feature>